<proteinExistence type="inferred from homology"/>
<dbReference type="PANTHER" id="PTHR48021:SF46">
    <property type="entry name" value="MAJOR FACILITATOR SUPERFAMILY (MFS) PROFILE DOMAIN-CONTAINING PROTEIN"/>
    <property type="match status" value="1"/>
</dbReference>
<sequence>MRDTSVTQIFKGTLPQLIAVITGTMSALSDGMHYGWSAPLIPVLQSDTSPVKITEYDAAWLENIYLLGGIAGLPVTIFLVDRIGRQKTILGACVTSLIAWTTIAAATSIECLYAARFLAGFSGDVNFVAAPMYIAEIADQKIRGFLSGVIYLMMLIGILIIYSVGPFVPVYASCVVGAVFLIFELITYPFMPESPYYLLAKNRYEAAQKSLRRLRGTQNVDKELQEIAQAVQRQRSERGRPQDLLLVKSNRKALLIMSVLNGSQHLSSISVILMNLHKILEAAGSIYIAPKAAAIIFSAVMLSAASSASFVIDRYGRKILLTTSSFLTGLSLLVVAIYFQLKNSDVDVAAVSWIPTVAVMVYAAVFKMGLGMVPIVMTAELFPARVKAMGITASNMMYLVFALVSIEVYHVLSEKYGIQVPFFMFGGACLVTAVFSAFFIPETKGKTLDEIQFILKGEPYPPRGLENGSKNNAEHFSLAKTVTWPSSLQIHQPTETGGPDPIQLPRQIRRSKNDVTA</sequence>
<dbReference type="PROSITE" id="PS50850">
    <property type="entry name" value="MFS"/>
    <property type="match status" value="1"/>
</dbReference>
<evidence type="ECO:0000256" key="2">
    <source>
        <dbReference type="ARBA" id="ARBA00022475"/>
    </source>
</evidence>
<organism evidence="10 11">
    <name type="scientific">Zophobas morio</name>
    <dbReference type="NCBI Taxonomy" id="2755281"/>
    <lineage>
        <taxon>Eukaryota</taxon>
        <taxon>Metazoa</taxon>
        <taxon>Ecdysozoa</taxon>
        <taxon>Arthropoda</taxon>
        <taxon>Hexapoda</taxon>
        <taxon>Insecta</taxon>
        <taxon>Pterygota</taxon>
        <taxon>Neoptera</taxon>
        <taxon>Endopterygota</taxon>
        <taxon>Coleoptera</taxon>
        <taxon>Polyphaga</taxon>
        <taxon>Cucujiformia</taxon>
        <taxon>Tenebrionidae</taxon>
        <taxon>Zophobas</taxon>
    </lineage>
</organism>
<evidence type="ECO:0000256" key="8">
    <source>
        <dbReference type="SAM" id="Phobius"/>
    </source>
</evidence>
<keyword evidence="6" id="KW-0325">Glycoprotein</keyword>
<feature type="transmembrane region" description="Helical" evidence="8">
    <location>
        <begin position="418"/>
        <end position="440"/>
    </location>
</feature>
<dbReference type="Pfam" id="PF00083">
    <property type="entry name" value="Sugar_tr"/>
    <property type="match status" value="1"/>
</dbReference>
<evidence type="ECO:0000313" key="11">
    <source>
        <dbReference type="Proteomes" id="UP001168821"/>
    </source>
</evidence>
<protein>
    <recommendedName>
        <fullName evidence="9">Major facilitator superfamily (MFS) profile domain-containing protein</fullName>
    </recommendedName>
</protein>
<dbReference type="AlphaFoldDB" id="A0AA38HR84"/>
<dbReference type="GO" id="GO:0005886">
    <property type="term" value="C:plasma membrane"/>
    <property type="evidence" value="ECO:0007669"/>
    <property type="project" value="UniProtKB-SubCell"/>
</dbReference>
<feature type="transmembrane region" description="Helical" evidence="8">
    <location>
        <begin position="319"/>
        <end position="341"/>
    </location>
</feature>
<comment type="similarity">
    <text evidence="7">Belongs to the major facilitator superfamily. Sugar transporter (TC 2.A.1.1) family. Trehalose transporter subfamily.</text>
</comment>
<reference evidence="10" key="1">
    <citation type="journal article" date="2023" name="G3 (Bethesda)">
        <title>Whole genome assemblies of Zophobas morio and Tenebrio molitor.</title>
        <authorList>
            <person name="Kaur S."/>
            <person name="Stinson S.A."/>
            <person name="diCenzo G.C."/>
        </authorList>
    </citation>
    <scope>NUCLEOTIDE SEQUENCE</scope>
    <source>
        <strain evidence="10">QUZm001</strain>
    </source>
</reference>
<feature type="domain" description="Major facilitator superfamily (MFS) profile" evidence="9">
    <location>
        <begin position="15"/>
        <end position="444"/>
    </location>
</feature>
<evidence type="ECO:0000256" key="7">
    <source>
        <dbReference type="ARBA" id="ARBA00024348"/>
    </source>
</evidence>
<feature type="transmembrane region" description="Helical" evidence="8">
    <location>
        <begin position="64"/>
        <end position="81"/>
    </location>
</feature>
<dbReference type="Proteomes" id="UP001168821">
    <property type="component" value="Unassembled WGS sequence"/>
</dbReference>
<accession>A0AA38HR84</accession>
<name>A0AA38HR84_9CUCU</name>
<evidence type="ECO:0000256" key="4">
    <source>
        <dbReference type="ARBA" id="ARBA00022989"/>
    </source>
</evidence>
<dbReference type="InterPro" id="IPR005828">
    <property type="entry name" value="MFS_sugar_transport-like"/>
</dbReference>
<dbReference type="InterPro" id="IPR005829">
    <property type="entry name" value="Sugar_transporter_CS"/>
</dbReference>
<evidence type="ECO:0000259" key="9">
    <source>
        <dbReference type="PROSITE" id="PS50850"/>
    </source>
</evidence>
<dbReference type="InterPro" id="IPR003663">
    <property type="entry name" value="Sugar/inositol_transpt"/>
</dbReference>
<dbReference type="PROSITE" id="PS00216">
    <property type="entry name" value="SUGAR_TRANSPORT_1"/>
    <property type="match status" value="1"/>
</dbReference>
<keyword evidence="5 8" id="KW-0472">Membrane</keyword>
<dbReference type="GO" id="GO:0022857">
    <property type="term" value="F:transmembrane transporter activity"/>
    <property type="evidence" value="ECO:0007669"/>
    <property type="project" value="InterPro"/>
</dbReference>
<feature type="transmembrane region" description="Helical" evidence="8">
    <location>
        <begin position="88"/>
        <end position="107"/>
    </location>
</feature>
<evidence type="ECO:0000256" key="3">
    <source>
        <dbReference type="ARBA" id="ARBA00022692"/>
    </source>
</evidence>
<dbReference type="InterPro" id="IPR020846">
    <property type="entry name" value="MFS_dom"/>
</dbReference>
<dbReference type="FunFam" id="1.20.1250.20:FF:000055">
    <property type="entry name" value="Facilitated trehalose transporter Tret1-2 homolog"/>
    <property type="match status" value="1"/>
</dbReference>
<comment type="subcellular location">
    <subcellularLocation>
        <location evidence="1">Cell membrane</location>
        <topology evidence="1">Multi-pass membrane protein</topology>
    </subcellularLocation>
</comment>
<evidence type="ECO:0000256" key="1">
    <source>
        <dbReference type="ARBA" id="ARBA00004651"/>
    </source>
</evidence>
<keyword evidence="3 8" id="KW-0812">Transmembrane</keyword>
<evidence type="ECO:0000256" key="5">
    <source>
        <dbReference type="ARBA" id="ARBA00023136"/>
    </source>
</evidence>
<feature type="transmembrane region" description="Helical" evidence="8">
    <location>
        <begin position="388"/>
        <end position="412"/>
    </location>
</feature>
<dbReference type="InterPro" id="IPR036259">
    <property type="entry name" value="MFS_trans_sf"/>
</dbReference>
<feature type="transmembrane region" description="Helical" evidence="8">
    <location>
        <begin position="170"/>
        <end position="191"/>
    </location>
</feature>
<dbReference type="EMBL" id="JALNTZ010000008">
    <property type="protein sequence ID" value="KAJ3642505.1"/>
    <property type="molecule type" value="Genomic_DNA"/>
</dbReference>
<evidence type="ECO:0000256" key="6">
    <source>
        <dbReference type="ARBA" id="ARBA00023180"/>
    </source>
</evidence>
<dbReference type="PANTHER" id="PTHR48021">
    <property type="match status" value="1"/>
</dbReference>
<feature type="transmembrane region" description="Helical" evidence="8">
    <location>
        <begin position="145"/>
        <end position="164"/>
    </location>
</feature>
<feature type="transmembrane region" description="Helical" evidence="8">
    <location>
        <begin position="353"/>
        <end position="376"/>
    </location>
</feature>
<comment type="caution">
    <text evidence="10">The sequence shown here is derived from an EMBL/GenBank/DDBJ whole genome shotgun (WGS) entry which is preliminary data.</text>
</comment>
<dbReference type="SUPFAM" id="SSF103473">
    <property type="entry name" value="MFS general substrate transporter"/>
    <property type="match status" value="1"/>
</dbReference>
<dbReference type="InterPro" id="IPR050549">
    <property type="entry name" value="MFS_Trehalose_Transporter"/>
</dbReference>
<dbReference type="PRINTS" id="PR00171">
    <property type="entry name" value="SUGRTRNSPORT"/>
</dbReference>
<evidence type="ECO:0000313" key="10">
    <source>
        <dbReference type="EMBL" id="KAJ3642505.1"/>
    </source>
</evidence>
<gene>
    <name evidence="10" type="ORF">Zmor_025276</name>
</gene>
<keyword evidence="2" id="KW-1003">Cell membrane</keyword>
<keyword evidence="11" id="KW-1185">Reference proteome</keyword>
<feature type="transmembrane region" description="Helical" evidence="8">
    <location>
        <begin position="293"/>
        <end position="312"/>
    </location>
</feature>
<dbReference type="Gene3D" id="1.20.1250.20">
    <property type="entry name" value="MFS general substrate transporter like domains"/>
    <property type="match status" value="1"/>
</dbReference>
<keyword evidence="4 8" id="KW-1133">Transmembrane helix</keyword>